<evidence type="ECO:0000313" key="1">
    <source>
        <dbReference type="EMBL" id="HGG91463.1"/>
    </source>
</evidence>
<evidence type="ECO:0008006" key="2">
    <source>
        <dbReference type="Google" id="ProtNLM"/>
    </source>
</evidence>
<name>A0A7C3WH71_9BACT</name>
<dbReference type="AlphaFoldDB" id="A0A7C3WH71"/>
<dbReference type="InterPro" id="IPR026002">
    <property type="entry name" value="ATC_hydrolase-like"/>
</dbReference>
<dbReference type="EMBL" id="DSRP01000053">
    <property type="protein sequence ID" value="HGG91463.1"/>
    <property type="molecule type" value="Genomic_DNA"/>
</dbReference>
<organism evidence="1">
    <name type="scientific">Fundidesulfovibrio putealis</name>
    <dbReference type="NCBI Taxonomy" id="270496"/>
    <lineage>
        <taxon>Bacteria</taxon>
        <taxon>Pseudomonadati</taxon>
        <taxon>Thermodesulfobacteriota</taxon>
        <taxon>Desulfovibrionia</taxon>
        <taxon>Desulfovibrionales</taxon>
        <taxon>Desulfovibrionaceae</taxon>
        <taxon>Fundidesulfovibrio</taxon>
    </lineage>
</organism>
<dbReference type="Pfam" id="PF14196">
    <property type="entry name" value="ATC_hydrolase"/>
    <property type="match status" value="1"/>
</dbReference>
<protein>
    <recommendedName>
        <fullName evidence="2">L-2-amino-thiazoline-4-carboxylic acid hydrolase</fullName>
    </recommendedName>
</protein>
<sequence length="152" mass="16904">MTLLERRQVEAGIFLAMYTTLLREMEPLKALDTVARAVAELAEQAGRDFAAQAPDGPNFAHFCSVFELWRGSGSLDIADLNVEGNRVSFSVTRCAYVEAYRHMDLPDELAVLLSCARDEPFAKGYSPNIVMERPETIAEGAPSCPFSFIWRP</sequence>
<comment type="caution">
    <text evidence="1">The sequence shown here is derived from an EMBL/GenBank/DDBJ whole genome shotgun (WGS) entry which is preliminary data.</text>
</comment>
<reference evidence="1" key="1">
    <citation type="journal article" date="2020" name="mSystems">
        <title>Genome- and Community-Level Interaction Insights into Carbon Utilization and Element Cycling Functions of Hydrothermarchaeota in Hydrothermal Sediment.</title>
        <authorList>
            <person name="Zhou Z."/>
            <person name="Liu Y."/>
            <person name="Xu W."/>
            <person name="Pan J."/>
            <person name="Luo Z.H."/>
            <person name="Li M."/>
        </authorList>
    </citation>
    <scope>NUCLEOTIDE SEQUENCE [LARGE SCALE GENOMIC DNA]</scope>
    <source>
        <strain evidence="1">SpSt-413</strain>
    </source>
</reference>
<gene>
    <name evidence="1" type="ORF">ENR59_00735</name>
</gene>
<accession>A0A7C3WH71</accession>
<proteinExistence type="predicted"/>